<dbReference type="InterPro" id="IPR020849">
    <property type="entry name" value="Small_GTPase_Ras-type"/>
</dbReference>
<evidence type="ECO:0000256" key="2">
    <source>
        <dbReference type="ARBA" id="ARBA00023134"/>
    </source>
</evidence>
<keyword evidence="2" id="KW-0342">GTP-binding</keyword>
<dbReference type="PRINTS" id="PR00449">
    <property type="entry name" value="RASTRNSFRMNG"/>
</dbReference>
<comment type="caution">
    <text evidence="3">The sequence shown here is derived from an EMBL/GenBank/DDBJ whole genome shotgun (WGS) entry which is preliminary data.</text>
</comment>
<proteinExistence type="predicted"/>
<dbReference type="PROSITE" id="PS51419">
    <property type="entry name" value="RAB"/>
    <property type="match status" value="1"/>
</dbReference>
<dbReference type="CDD" id="cd00876">
    <property type="entry name" value="Ras"/>
    <property type="match status" value="1"/>
</dbReference>
<dbReference type="Pfam" id="PF00071">
    <property type="entry name" value="Ras"/>
    <property type="match status" value="1"/>
</dbReference>
<evidence type="ECO:0000313" key="3">
    <source>
        <dbReference type="EMBL" id="KAJ3427407.1"/>
    </source>
</evidence>
<dbReference type="GO" id="GO:0003924">
    <property type="term" value="F:GTPase activity"/>
    <property type="evidence" value="ECO:0007669"/>
    <property type="project" value="InterPro"/>
</dbReference>
<gene>
    <name evidence="3" type="ORF">M0812_26992</name>
</gene>
<organism evidence="3 4">
    <name type="scientific">Anaeramoeba flamelloides</name>
    <dbReference type="NCBI Taxonomy" id="1746091"/>
    <lineage>
        <taxon>Eukaryota</taxon>
        <taxon>Metamonada</taxon>
        <taxon>Anaeramoebidae</taxon>
        <taxon>Anaeramoeba</taxon>
    </lineage>
</organism>
<evidence type="ECO:0000313" key="4">
    <source>
        <dbReference type="Proteomes" id="UP001146793"/>
    </source>
</evidence>
<dbReference type="Gene3D" id="3.40.50.300">
    <property type="entry name" value="P-loop containing nucleotide triphosphate hydrolases"/>
    <property type="match status" value="1"/>
</dbReference>
<dbReference type="InterPro" id="IPR001806">
    <property type="entry name" value="Small_GTPase"/>
</dbReference>
<dbReference type="InterPro" id="IPR005225">
    <property type="entry name" value="Small_GTP-bd"/>
</dbReference>
<dbReference type="FunFam" id="3.40.50.300:FF:001423">
    <property type="entry name" value="Ras family GTPase"/>
    <property type="match status" value="1"/>
</dbReference>
<dbReference type="PROSITE" id="PS51421">
    <property type="entry name" value="RAS"/>
    <property type="match status" value="1"/>
</dbReference>
<dbReference type="PANTHER" id="PTHR24070">
    <property type="entry name" value="RAS, DI-RAS, AND RHEB FAMILY MEMBERS OF SMALL GTPASE SUPERFAMILY"/>
    <property type="match status" value="1"/>
</dbReference>
<dbReference type="GO" id="GO:0007165">
    <property type="term" value="P:signal transduction"/>
    <property type="evidence" value="ECO:0007669"/>
    <property type="project" value="InterPro"/>
</dbReference>
<dbReference type="Proteomes" id="UP001146793">
    <property type="component" value="Unassembled WGS sequence"/>
</dbReference>
<evidence type="ECO:0000256" key="1">
    <source>
        <dbReference type="ARBA" id="ARBA00022741"/>
    </source>
</evidence>
<dbReference type="SMART" id="SM00173">
    <property type="entry name" value="RAS"/>
    <property type="match status" value="1"/>
</dbReference>
<dbReference type="EMBL" id="JANTQA010000063">
    <property type="protein sequence ID" value="KAJ3427407.1"/>
    <property type="molecule type" value="Genomic_DNA"/>
</dbReference>
<accession>A0AAV7YC84</accession>
<dbReference type="SUPFAM" id="SSF52540">
    <property type="entry name" value="P-loop containing nucleoside triphosphate hydrolases"/>
    <property type="match status" value="1"/>
</dbReference>
<dbReference type="SMART" id="SM00175">
    <property type="entry name" value="RAB"/>
    <property type="match status" value="1"/>
</dbReference>
<dbReference type="GO" id="GO:0016020">
    <property type="term" value="C:membrane"/>
    <property type="evidence" value="ECO:0007669"/>
    <property type="project" value="InterPro"/>
</dbReference>
<protein>
    <submittedName>
        <fullName evidence="3">Ras-like protein</fullName>
    </submittedName>
</protein>
<sequence>MERHSIVVVGGGGVGKSAITIRFVLNRFVTDYDPTIQDSYEKEIVLDQNKCLLDILDSAGCEEFYYLQGITYRTGDGFLIVYSITDRSSFDLVTHFLHEICQIKDLKEEEVPMIIVGNKCDLEIEREVSYQEGQDLARLKHCKFIETSARTNQNLEEVFYAIARETKQIKCYCEEYNKLSILKKKKKNKAPQEEPCIII</sequence>
<dbReference type="GO" id="GO:0005525">
    <property type="term" value="F:GTP binding"/>
    <property type="evidence" value="ECO:0007669"/>
    <property type="project" value="UniProtKB-KW"/>
</dbReference>
<name>A0AAV7YC84_9EUKA</name>
<dbReference type="AlphaFoldDB" id="A0AAV7YC84"/>
<dbReference type="SMART" id="SM00174">
    <property type="entry name" value="RHO"/>
    <property type="match status" value="1"/>
</dbReference>
<reference evidence="3" key="1">
    <citation type="submission" date="2022-08" db="EMBL/GenBank/DDBJ databases">
        <title>Novel sulphate-reducing endosymbionts in the free-living metamonad Anaeramoeba.</title>
        <authorList>
            <person name="Jerlstrom-Hultqvist J."/>
            <person name="Cepicka I."/>
            <person name="Gallot-Lavallee L."/>
            <person name="Salas-Leiva D."/>
            <person name="Curtis B.A."/>
            <person name="Zahonova K."/>
            <person name="Pipaliya S."/>
            <person name="Dacks J."/>
            <person name="Roger A.J."/>
        </authorList>
    </citation>
    <scope>NUCLEOTIDE SEQUENCE</scope>
    <source>
        <strain evidence="3">Busselton2</strain>
    </source>
</reference>
<dbReference type="InterPro" id="IPR027417">
    <property type="entry name" value="P-loop_NTPase"/>
</dbReference>
<dbReference type="NCBIfam" id="TIGR00231">
    <property type="entry name" value="small_GTP"/>
    <property type="match status" value="1"/>
</dbReference>
<keyword evidence="1" id="KW-0547">Nucleotide-binding</keyword>
<dbReference type="PROSITE" id="PS51420">
    <property type="entry name" value="RHO"/>
    <property type="match status" value="1"/>
</dbReference>